<sequence>MAAASSIKTAMRALLRATTSKQVQQITTRRLQTQAVRRTWLVQAARSRFHHGGRPFCREFSIVPSSSDDANANASSSFVDAPGVKQSGDKFVMLYTCSVCETRAAKTISKHAYTKGVVLVRCPGCENLHLIADHLGWFEDDAADVESLLRQKGEEVRVVSADNVLELTEQDILGRSKFTESPAEPGDQK</sequence>
<feature type="domain" description="DNL-type" evidence="5">
    <location>
        <begin position="86"/>
        <end position="181"/>
    </location>
</feature>
<evidence type="ECO:0000256" key="1">
    <source>
        <dbReference type="ARBA" id="ARBA00022723"/>
    </source>
</evidence>
<reference evidence="6" key="1">
    <citation type="submission" date="2022-11" db="EMBL/GenBank/DDBJ databases">
        <authorList>
            <person name="Morgan W.R."/>
            <person name="Tartar A."/>
        </authorList>
    </citation>
    <scope>NUCLEOTIDE SEQUENCE</scope>
    <source>
        <strain evidence="6">ARSEF 373</strain>
    </source>
</reference>
<organism evidence="6 7">
    <name type="scientific">Lagenidium giganteum</name>
    <dbReference type="NCBI Taxonomy" id="4803"/>
    <lineage>
        <taxon>Eukaryota</taxon>
        <taxon>Sar</taxon>
        <taxon>Stramenopiles</taxon>
        <taxon>Oomycota</taxon>
        <taxon>Peronosporomycetes</taxon>
        <taxon>Pythiales</taxon>
        <taxon>Pythiaceae</taxon>
    </lineage>
</organism>
<dbReference type="GO" id="GO:0006457">
    <property type="term" value="P:protein folding"/>
    <property type="evidence" value="ECO:0007669"/>
    <property type="project" value="TreeGrafter"/>
</dbReference>
<dbReference type="GO" id="GO:0030150">
    <property type="term" value="P:protein import into mitochondrial matrix"/>
    <property type="evidence" value="ECO:0007669"/>
    <property type="project" value="TreeGrafter"/>
</dbReference>
<evidence type="ECO:0000256" key="4">
    <source>
        <dbReference type="PROSITE-ProRule" id="PRU00834"/>
    </source>
</evidence>
<accession>A0AAV2Z9V2</accession>
<evidence type="ECO:0000256" key="3">
    <source>
        <dbReference type="ARBA" id="ARBA00022833"/>
    </source>
</evidence>
<keyword evidence="1" id="KW-0479">Metal-binding</keyword>
<dbReference type="InterPro" id="IPR024158">
    <property type="entry name" value="Mt_import_TIM15"/>
</dbReference>
<dbReference type="PROSITE" id="PS51501">
    <property type="entry name" value="ZF_DNL"/>
    <property type="match status" value="1"/>
</dbReference>
<keyword evidence="7" id="KW-1185">Reference proteome</keyword>
<dbReference type="PANTHER" id="PTHR20922">
    <property type="entry name" value="DNL-TYPE ZINC FINGER PROTEIN"/>
    <property type="match status" value="1"/>
</dbReference>
<gene>
    <name evidence="6" type="ORF">N0F65_004319</name>
</gene>
<name>A0AAV2Z9V2_9STRA</name>
<dbReference type="GO" id="GO:0008270">
    <property type="term" value="F:zinc ion binding"/>
    <property type="evidence" value="ECO:0007669"/>
    <property type="project" value="UniProtKB-KW"/>
</dbReference>
<dbReference type="InterPro" id="IPR007853">
    <property type="entry name" value="Znf_DNL-typ"/>
</dbReference>
<keyword evidence="2 4" id="KW-0863">Zinc-finger</keyword>
<protein>
    <recommendedName>
        <fullName evidence="5">DNL-type domain-containing protein</fullName>
    </recommendedName>
</protein>
<proteinExistence type="predicted"/>
<dbReference type="EMBL" id="DAKRPA010000011">
    <property type="protein sequence ID" value="DBA04211.1"/>
    <property type="molecule type" value="Genomic_DNA"/>
</dbReference>
<keyword evidence="3" id="KW-0862">Zinc</keyword>
<dbReference type="AlphaFoldDB" id="A0AAV2Z9V2"/>
<dbReference type="GO" id="GO:0051087">
    <property type="term" value="F:protein-folding chaperone binding"/>
    <property type="evidence" value="ECO:0007669"/>
    <property type="project" value="TreeGrafter"/>
</dbReference>
<dbReference type="Pfam" id="PF05180">
    <property type="entry name" value="zf-DNL"/>
    <property type="match status" value="1"/>
</dbReference>
<evidence type="ECO:0000313" key="6">
    <source>
        <dbReference type="EMBL" id="DBA04211.1"/>
    </source>
</evidence>
<dbReference type="GO" id="GO:0050821">
    <property type="term" value="P:protein stabilization"/>
    <property type="evidence" value="ECO:0007669"/>
    <property type="project" value="TreeGrafter"/>
</dbReference>
<evidence type="ECO:0000313" key="7">
    <source>
        <dbReference type="Proteomes" id="UP001146120"/>
    </source>
</evidence>
<dbReference type="PANTHER" id="PTHR20922:SF13">
    <property type="entry name" value="DNL-TYPE ZINC FINGER PROTEIN"/>
    <property type="match status" value="1"/>
</dbReference>
<reference evidence="6" key="2">
    <citation type="journal article" date="2023" name="Microbiol Resour">
        <title>Decontamination and Annotation of the Draft Genome Sequence of the Oomycete Lagenidium giganteum ARSEF 373.</title>
        <authorList>
            <person name="Morgan W.R."/>
            <person name="Tartar A."/>
        </authorList>
    </citation>
    <scope>NUCLEOTIDE SEQUENCE</scope>
    <source>
        <strain evidence="6">ARSEF 373</strain>
    </source>
</reference>
<comment type="caution">
    <text evidence="6">The sequence shown here is derived from an EMBL/GenBank/DDBJ whole genome shotgun (WGS) entry which is preliminary data.</text>
</comment>
<dbReference type="GO" id="GO:0005739">
    <property type="term" value="C:mitochondrion"/>
    <property type="evidence" value="ECO:0007669"/>
    <property type="project" value="TreeGrafter"/>
</dbReference>
<dbReference type="Proteomes" id="UP001146120">
    <property type="component" value="Unassembled WGS sequence"/>
</dbReference>
<evidence type="ECO:0000259" key="5">
    <source>
        <dbReference type="PROSITE" id="PS51501"/>
    </source>
</evidence>
<evidence type="ECO:0000256" key="2">
    <source>
        <dbReference type="ARBA" id="ARBA00022771"/>
    </source>
</evidence>